<comment type="caution">
    <text evidence="1">The sequence shown here is derived from an EMBL/GenBank/DDBJ whole genome shotgun (WGS) entry which is preliminary data.</text>
</comment>
<dbReference type="SUPFAM" id="SSF54909">
    <property type="entry name" value="Dimeric alpha+beta barrel"/>
    <property type="match status" value="1"/>
</dbReference>
<dbReference type="InterPro" id="IPR011008">
    <property type="entry name" value="Dimeric_a/b-barrel"/>
</dbReference>
<protein>
    <submittedName>
        <fullName evidence="1">L-rhamnose mutarotase</fullName>
    </submittedName>
</protein>
<gene>
    <name evidence="1" type="ORF">E1269_24450</name>
</gene>
<dbReference type="OrthoDB" id="3826869at2"/>
<dbReference type="InterPro" id="IPR008000">
    <property type="entry name" value="Rham/fucose_mutarotase"/>
</dbReference>
<accession>A0A4V2Z0F5</accession>
<reference evidence="1 2" key="1">
    <citation type="submission" date="2019-03" db="EMBL/GenBank/DDBJ databases">
        <title>Draft genome sequences of novel Actinobacteria.</title>
        <authorList>
            <person name="Sahin N."/>
            <person name="Ay H."/>
            <person name="Saygin H."/>
        </authorList>
    </citation>
    <scope>NUCLEOTIDE SEQUENCE [LARGE SCALE GENOMIC DNA]</scope>
    <source>
        <strain evidence="1 2">5K138</strain>
    </source>
</reference>
<evidence type="ECO:0000313" key="1">
    <source>
        <dbReference type="EMBL" id="TDE00758.1"/>
    </source>
</evidence>
<dbReference type="GO" id="GO:0016857">
    <property type="term" value="F:racemase and epimerase activity, acting on carbohydrates and derivatives"/>
    <property type="evidence" value="ECO:0007669"/>
    <property type="project" value="InterPro"/>
</dbReference>
<dbReference type="Proteomes" id="UP000294739">
    <property type="component" value="Unassembled WGS sequence"/>
</dbReference>
<dbReference type="RefSeq" id="WP_131899474.1">
    <property type="nucleotide sequence ID" value="NZ_SMKZ01000046.1"/>
</dbReference>
<dbReference type="Gene3D" id="3.30.70.100">
    <property type="match status" value="1"/>
</dbReference>
<proteinExistence type="predicted"/>
<dbReference type="EMBL" id="SMKZ01000046">
    <property type="protein sequence ID" value="TDE00758.1"/>
    <property type="molecule type" value="Genomic_DNA"/>
</dbReference>
<name>A0A4V2Z0F5_9ACTN</name>
<keyword evidence="2" id="KW-1185">Reference proteome</keyword>
<dbReference type="Pfam" id="PF05336">
    <property type="entry name" value="rhaM"/>
    <property type="match status" value="1"/>
</dbReference>
<evidence type="ECO:0000313" key="2">
    <source>
        <dbReference type="Proteomes" id="UP000294739"/>
    </source>
</evidence>
<sequence length="100" mass="11413">MRIALHSVLREGAEADYEREHETIPDDLAATFARIGIHAWTIWRSGRDLFHLVECDDYDAAVRALADDPANARWQAHIGRFVEGDIEPVRQVWTLPPHNA</sequence>
<dbReference type="InParanoid" id="A0A4V2Z0F5"/>
<dbReference type="AlphaFoldDB" id="A0A4V2Z0F5"/>
<organism evidence="1 2">
    <name type="scientific">Jiangella asiatica</name>
    <dbReference type="NCBI Taxonomy" id="2530372"/>
    <lineage>
        <taxon>Bacteria</taxon>
        <taxon>Bacillati</taxon>
        <taxon>Actinomycetota</taxon>
        <taxon>Actinomycetes</taxon>
        <taxon>Jiangellales</taxon>
        <taxon>Jiangellaceae</taxon>
        <taxon>Jiangella</taxon>
    </lineage>
</organism>